<comment type="caution">
    <text evidence="2">The sequence shown here is derived from an EMBL/GenBank/DDBJ whole genome shotgun (WGS) entry which is preliminary data.</text>
</comment>
<evidence type="ECO:0000313" key="2">
    <source>
        <dbReference type="EMBL" id="MBN3273067.1"/>
    </source>
</evidence>
<feature type="region of interest" description="Disordered" evidence="1">
    <location>
        <begin position="1"/>
        <end position="158"/>
    </location>
</feature>
<accession>A0ABS2XGH3</accession>
<feature type="compositionally biased region" description="Basic and acidic residues" evidence="1">
    <location>
        <begin position="62"/>
        <end position="75"/>
    </location>
</feature>
<gene>
    <name evidence="2" type="primary">Eif2b4_1</name>
    <name evidence="2" type="ORF">GTO93_0016685</name>
</gene>
<organism evidence="2 3">
    <name type="scientific">Polyodon spathula</name>
    <name type="common">North American paddlefish</name>
    <name type="synonym">Squalus spathula</name>
    <dbReference type="NCBI Taxonomy" id="7913"/>
    <lineage>
        <taxon>Eukaryota</taxon>
        <taxon>Metazoa</taxon>
        <taxon>Chordata</taxon>
        <taxon>Craniata</taxon>
        <taxon>Vertebrata</taxon>
        <taxon>Euteleostomi</taxon>
        <taxon>Actinopterygii</taxon>
        <taxon>Chondrostei</taxon>
        <taxon>Acipenseriformes</taxon>
        <taxon>Polyodontidae</taxon>
        <taxon>Polyodon</taxon>
    </lineage>
</organism>
<protein>
    <submittedName>
        <fullName evidence="2">EI2BD factor</fullName>
    </submittedName>
</protein>
<reference evidence="2" key="1">
    <citation type="journal article" date="2021" name="Cell">
        <title>Tracing the genetic footprints of vertebrate landing in non-teleost ray-finned fishes.</title>
        <authorList>
            <person name="Bi X."/>
            <person name="Wang K."/>
            <person name="Yang L."/>
            <person name="Pan H."/>
            <person name="Jiang H."/>
            <person name="Wei Q."/>
            <person name="Fang M."/>
            <person name="Yu H."/>
            <person name="Zhu C."/>
            <person name="Cai Y."/>
            <person name="He Y."/>
            <person name="Gan X."/>
            <person name="Zeng H."/>
            <person name="Yu D."/>
            <person name="Zhu Y."/>
            <person name="Jiang H."/>
            <person name="Qiu Q."/>
            <person name="Yang H."/>
            <person name="Zhang Y.E."/>
            <person name="Wang W."/>
            <person name="Zhu M."/>
            <person name="He S."/>
            <person name="Zhang G."/>
        </authorList>
    </citation>
    <scope>NUCLEOTIDE SEQUENCE</scope>
    <source>
        <strain evidence="2">Pddl_001</strain>
    </source>
</reference>
<dbReference type="Proteomes" id="UP001166093">
    <property type="component" value="Unassembled WGS sequence"/>
</dbReference>
<feature type="compositionally biased region" description="Basic and acidic residues" evidence="1">
    <location>
        <begin position="21"/>
        <end position="49"/>
    </location>
</feature>
<evidence type="ECO:0000313" key="3">
    <source>
        <dbReference type="Proteomes" id="UP001166093"/>
    </source>
</evidence>
<feature type="compositionally biased region" description="Polar residues" evidence="1">
    <location>
        <begin position="10"/>
        <end position="20"/>
    </location>
</feature>
<feature type="non-terminal residue" evidence="2">
    <location>
        <position position="1"/>
    </location>
</feature>
<sequence length="185" mass="20589">MWKMAGTGGITQQQLNNSTGETRDDTDSKKNDHLQSKVEGKALSKEEKLKLRKEKKQQKKNKKDDKGPAKEEKAKKTAPLMDGQQAQQQKAPPTFPVVTPEVPPSGEKSGKSKVELRVDRTSKQGKKGDRSQLASTAKTKAPPSEPQPVVKRLPEHIQADDPAVLKKVAKKLERQQVWRHCNIVS</sequence>
<name>A0ABS2XGH3_POLSP</name>
<feature type="compositionally biased region" description="Basic and acidic residues" evidence="1">
    <location>
        <begin position="108"/>
        <end position="130"/>
    </location>
</feature>
<feature type="non-terminal residue" evidence="2">
    <location>
        <position position="185"/>
    </location>
</feature>
<evidence type="ECO:0000256" key="1">
    <source>
        <dbReference type="SAM" id="MobiDB-lite"/>
    </source>
</evidence>
<keyword evidence="3" id="KW-1185">Reference proteome</keyword>
<feature type="compositionally biased region" description="Basic residues" evidence="1">
    <location>
        <begin position="50"/>
        <end position="61"/>
    </location>
</feature>
<proteinExistence type="predicted"/>
<dbReference type="EMBL" id="JAAWVQ010027217">
    <property type="protein sequence ID" value="MBN3273067.1"/>
    <property type="molecule type" value="Genomic_DNA"/>
</dbReference>